<dbReference type="GO" id="GO:0005634">
    <property type="term" value="C:nucleus"/>
    <property type="evidence" value="ECO:0007669"/>
    <property type="project" value="UniProtKB-SubCell"/>
</dbReference>
<feature type="domain" description="Nuclear receptor" evidence="12">
    <location>
        <begin position="19"/>
        <end position="94"/>
    </location>
</feature>
<dbReference type="Pfam" id="PF00105">
    <property type="entry name" value="zf-C4"/>
    <property type="match status" value="1"/>
</dbReference>
<dbReference type="InterPro" id="IPR035500">
    <property type="entry name" value="NHR-like_dom_sf"/>
</dbReference>
<dbReference type="InterPro" id="IPR013088">
    <property type="entry name" value="Znf_NHR/GATA"/>
</dbReference>
<evidence type="ECO:0000313" key="16">
    <source>
        <dbReference type="Proteomes" id="UP001432322"/>
    </source>
</evidence>
<evidence type="ECO:0000259" key="12">
    <source>
        <dbReference type="PROSITE" id="PS51030"/>
    </source>
</evidence>
<protein>
    <recommendedName>
        <fullName evidence="17">Nuclear receptor</fullName>
    </recommendedName>
</protein>
<keyword evidence="9" id="KW-0675">Receptor</keyword>
<evidence type="ECO:0000256" key="8">
    <source>
        <dbReference type="ARBA" id="ARBA00023163"/>
    </source>
</evidence>
<reference evidence="15" key="1">
    <citation type="submission" date="2023-10" db="EMBL/GenBank/DDBJ databases">
        <title>Genome assembly of Pristionchus species.</title>
        <authorList>
            <person name="Yoshida K."/>
            <person name="Sommer R.J."/>
        </authorList>
    </citation>
    <scope>NUCLEOTIDE SEQUENCE</scope>
    <source>
        <strain evidence="15">RS5133</strain>
    </source>
</reference>
<dbReference type="EMBL" id="BTSY01000247">
    <property type="protein sequence ID" value="GMT37746.1"/>
    <property type="molecule type" value="Genomic_DNA"/>
</dbReference>
<keyword evidence="10" id="KW-0539">Nucleus</keyword>
<keyword evidence="7" id="KW-0238">DNA-binding</keyword>
<evidence type="ECO:0000256" key="6">
    <source>
        <dbReference type="ARBA" id="ARBA00023015"/>
    </source>
</evidence>
<sequence length="469" mass="53115">MLTTLPSNSGQSSSSSTSSEGCAVCGDKVNGNRYGVPACLGCIVFFRRAIIKQSTFNCQRNGRCEIDHKSRCTCRFCRLQKCLLVGMNPNSIQRRDMMGPRKKRVKEEEMSPEGASSFDLSPRPPSLPLSVSNGQNDQLISLLSKLQEHQRGHHRSWFTAGGPHAPDPSFIDGIRDLDSLLSRRWGVGVDPYSFHFPPPPHSLHAGSPTSSSSTSSSNSLEDINWTGLLRPKEEVDDYYLDKLRRARKQDINVMFHLAITDSSEWGGKFPIFDELPIIYKRELLKEYAIGFMLVDQGYNTSKQNDDTLWILQHDKVYMCTDYMHGLPKQDQILPQAETKAKLHPDFVLECISTVGSPMRDMQIELYECVILKSLLLFECFNVYPKERRGEIANIRERIITSLAAYEAVEHPHDGIERIGTLLLMISNIRNCILVTCRQLHCHDVFSLMKFEPLVADVLLNRDDVIGNYV</sequence>
<dbReference type="AlphaFoldDB" id="A0AAV5X2G4"/>
<dbReference type="SUPFAM" id="SSF57716">
    <property type="entry name" value="Glucocorticoid receptor-like (DNA-binding domain)"/>
    <property type="match status" value="1"/>
</dbReference>
<dbReference type="PROSITE" id="PS51843">
    <property type="entry name" value="NR_LBD"/>
    <property type="match status" value="1"/>
</dbReference>
<dbReference type="GO" id="GO:0003700">
    <property type="term" value="F:DNA-binding transcription factor activity"/>
    <property type="evidence" value="ECO:0007669"/>
    <property type="project" value="InterPro"/>
</dbReference>
<evidence type="ECO:0000256" key="4">
    <source>
        <dbReference type="ARBA" id="ARBA00022771"/>
    </source>
</evidence>
<dbReference type="CDD" id="cd06960">
    <property type="entry name" value="NR_DBD_HNF4A"/>
    <property type="match status" value="1"/>
</dbReference>
<evidence type="ECO:0000313" key="15">
    <source>
        <dbReference type="EMBL" id="GMT37746.1"/>
    </source>
</evidence>
<evidence type="ECO:0000256" key="9">
    <source>
        <dbReference type="ARBA" id="ARBA00023170"/>
    </source>
</evidence>
<dbReference type="Gene3D" id="1.10.565.10">
    <property type="entry name" value="Retinoid X Receptor"/>
    <property type="match status" value="1"/>
</dbReference>
<keyword evidence="4" id="KW-0863">Zinc-finger</keyword>
<dbReference type="SMART" id="SM00430">
    <property type="entry name" value="HOLI"/>
    <property type="match status" value="1"/>
</dbReference>
<dbReference type="FunFam" id="3.30.50.10:FF:000030">
    <property type="entry name" value="Nuclear Hormone Receptor family"/>
    <property type="match status" value="1"/>
</dbReference>
<name>A0AAV5X2G4_9BILA</name>
<evidence type="ECO:0000259" key="13">
    <source>
        <dbReference type="PROSITE" id="PS51843"/>
    </source>
</evidence>
<dbReference type="SUPFAM" id="SSF48508">
    <property type="entry name" value="Nuclear receptor ligand-binding domain"/>
    <property type="match status" value="1"/>
</dbReference>
<evidence type="ECO:0000256" key="5">
    <source>
        <dbReference type="ARBA" id="ARBA00022833"/>
    </source>
</evidence>
<evidence type="ECO:0000256" key="11">
    <source>
        <dbReference type="SAM" id="MobiDB-lite"/>
    </source>
</evidence>
<dbReference type="GO" id="GO:0008270">
    <property type="term" value="F:zinc ion binding"/>
    <property type="evidence" value="ECO:0007669"/>
    <property type="project" value="UniProtKB-KW"/>
</dbReference>
<comment type="caution">
    <text evidence="15">The sequence shown here is derived from an EMBL/GenBank/DDBJ whole genome shotgun (WGS) entry which is preliminary data.</text>
</comment>
<evidence type="ECO:0000256" key="3">
    <source>
        <dbReference type="ARBA" id="ARBA00022723"/>
    </source>
</evidence>
<dbReference type="PANTHER" id="PTHR46587:SF5">
    <property type="entry name" value="NUCLEAR HORMONE RECEPTOR FAMILY"/>
    <property type="match status" value="1"/>
</dbReference>
<gene>
    <name evidence="14" type="ORF">PFISCL1PPCAC_16398</name>
    <name evidence="15" type="ORF">PFISCL1PPCAC_29043</name>
</gene>
<dbReference type="Pfam" id="PF00104">
    <property type="entry name" value="Hormone_recep"/>
    <property type="match status" value="1"/>
</dbReference>
<comment type="similarity">
    <text evidence="2">Belongs to the nuclear hormone receptor family.</text>
</comment>
<dbReference type="EMBL" id="BTSY01000004">
    <property type="protein sequence ID" value="GMT25101.1"/>
    <property type="molecule type" value="Genomic_DNA"/>
</dbReference>
<evidence type="ECO:0000256" key="2">
    <source>
        <dbReference type="ARBA" id="ARBA00005993"/>
    </source>
</evidence>
<organism evidence="15 16">
    <name type="scientific">Pristionchus fissidentatus</name>
    <dbReference type="NCBI Taxonomy" id="1538716"/>
    <lineage>
        <taxon>Eukaryota</taxon>
        <taxon>Metazoa</taxon>
        <taxon>Ecdysozoa</taxon>
        <taxon>Nematoda</taxon>
        <taxon>Chromadorea</taxon>
        <taxon>Rhabditida</taxon>
        <taxon>Rhabditina</taxon>
        <taxon>Diplogasteromorpha</taxon>
        <taxon>Diplogasteroidea</taxon>
        <taxon>Neodiplogasteridae</taxon>
        <taxon>Pristionchus</taxon>
    </lineage>
</organism>
<feature type="compositionally biased region" description="Basic and acidic residues" evidence="11">
    <location>
        <begin position="93"/>
        <end position="109"/>
    </location>
</feature>
<feature type="region of interest" description="Disordered" evidence="11">
    <location>
        <begin position="93"/>
        <end position="123"/>
    </location>
</feature>
<evidence type="ECO:0000313" key="14">
    <source>
        <dbReference type="EMBL" id="GMT25101.1"/>
    </source>
</evidence>
<evidence type="ECO:0000256" key="10">
    <source>
        <dbReference type="ARBA" id="ARBA00023242"/>
    </source>
</evidence>
<feature type="domain" description="NR LBD" evidence="13">
    <location>
        <begin position="219"/>
        <end position="461"/>
    </location>
</feature>
<dbReference type="InterPro" id="IPR001628">
    <property type="entry name" value="Znf_hrmn_rcpt"/>
</dbReference>
<feature type="region of interest" description="Disordered" evidence="11">
    <location>
        <begin position="200"/>
        <end position="220"/>
    </location>
</feature>
<accession>A0AAV5X2G4</accession>
<dbReference type="InterPro" id="IPR000536">
    <property type="entry name" value="Nucl_hrmn_rcpt_lig-bd"/>
</dbReference>
<dbReference type="GO" id="GO:0000978">
    <property type="term" value="F:RNA polymerase II cis-regulatory region sequence-specific DNA binding"/>
    <property type="evidence" value="ECO:0007669"/>
    <property type="project" value="InterPro"/>
</dbReference>
<feature type="region of interest" description="Disordered" evidence="11">
    <location>
        <begin position="1"/>
        <end position="21"/>
    </location>
</feature>
<dbReference type="PANTHER" id="PTHR46587">
    <property type="entry name" value="NUCLEAR HORMONE RECEPTOR FAMILY"/>
    <property type="match status" value="1"/>
</dbReference>
<evidence type="ECO:0000256" key="7">
    <source>
        <dbReference type="ARBA" id="ARBA00023125"/>
    </source>
</evidence>
<comment type="subcellular location">
    <subcellularLocation>
        <location evidence="1">Nucleus</location>
    </subcellularLocation>
</comment>
<dbReference type="PRINTS" id="PR00047">
    <property type="entry name" value="STROIDFINGER"/>
</dbReference>
<evidence type="ECO:0000256" key="1">
    <source>
        <dbReference type="ARBA" id="ARBA00004123"/>
    </source>
</evidence>
<dbReference type="InterPro" id="IPR049636">
    <property type="entry name" value="HNF4-like_DBD"/>
</dbReference>
<feature type="compositionally biased region" description="Low complexity" evidence="11">
    <location>
        <begin position="7"/>
        <end position="19"/>
    </location>
</feature>
<feature type="compositionally biased region" description="Low complexity" evidence="11">
    <location>
        <begin position="207"/>
        <end position="219"/>
    </location>
</feature>
<keyword evidence="16" id="KW-1185">Reference proteome</keyword>
<keyword evidence="8" id="KW-0804">Transcription</keyword>
<dbReference type="PROSITE" id="PS51030">
    <property type="entry name" value="NUCLEAR_REC_DBD_2"/>
    <property type="match status" value="1"/>
</dbReference>
<dbReference type="SMART" id="SM00399">
    <property type="entry name" value="ZnF_C4"/>
    <property type="match status" value="1"/>
</dbReference>
<proteinExistence type="inferred from homology"/>
<keyword evidence="6" id="KW-0805">Transcription regulation</keyword>
<evidence type="ECO:0008006" key="17">
    <source>
        <dbReference type="Google" id="ProtNLM"/>
    </source>
</evidence>
<keyword evidence="5" id="KW-0862">Zinc</keyword>
<dbReference type="Proteomes" id="UP001432322">
    <property type="component" value="Unassembled WGS sequence"/>
</dbReference>
<dbReference type="Gene3D" id="3.30.50.10">
    <property type="entry name" value="Erythroid Transcription Factor GATA-1, subunit A"/>
    <property type="match status" value="1"/>
</dbReference>
<keyword evidence="3" id="KW-0479">Metal-binding</keyword>